<evidence type="ECO:0000256" key="6">
    <source>
        <dbReference type="SAM" id="MobiDB-lite"/>
    </source>
</evidence>
<feature type="compositionally biased region" description="Low complexity" evidence="6">
    <location>
        <begin position="581"/>
        <end position="598"/>
    </location>
</feature>
<accession>A0A914YUN9</accession>
<evidence type="ECO:0000256" key="3">
    <source>
        <dbReference type="ARBA" id="ARBA00022912"/>
    </source>
</evidence>
<dbReference type="PROSITE" id="PS50056">
    <property type="entry name" value="TYR_PHOSPHATASE_2"/>
    <property type="match status" value="1"/>
</dbReference>
<dbReference type="InterPro" id="IPR003595">
    <property type="entry name" value="Tyr_Pase_cat"/>
</dbReference>
<dbReference type="Pfam" id="PF00102">
    <property type="entry name" value="Y_phosphatase"/>
    <property type="match status" value="1"/>
</dbReference>
<feature type="compositionally biased region" description="Polar residues" evidence="6">
    <location>
        <begin position="649"/>
        <end position="666"/>
    </location>
</feature>
<dbReference type="EC" id="3.1.3.48" evidence="1"/>
<dbReference type="PANTHER" id="PTHR46257:SF3">
    <property type="entry name" value="TYROSINE-PROTEIN PHOSPHATASE CORKSCREW"/>
    <property type="match status" value="1"/>
</dbReference>
<dbReference type="PROSITE" id="PS50001">
    <property type="entry name" value="SH2"/>
    <property type="match status" value="2"/>
</dbReference>
<protein>
    <recommendedName>
        <fullName evidence="1">protein-tyrosine-phosphatase</fullName>
        <ecNumber evidence="1">3.1.3.48</ecNumber>
    </recommendedName>
</protein>
<dbReference type="GO" id="GO:0030154">
    <property type="term" value="P:cell differentiation"/>
    <property type="evidence" value="ECO:0007669"/>
    <property type="project" value="TreeGrafter"/>
</dbReference>
<dbReference type="SMART" id="SM00252">
    <property type="entry name" value="SH2"/>
    <property type="match status" value="2"/>
</dbReference>
<dbReference type="WBParaSite" id="PSU_v2.g3698.t1">
    <property type="protein sequence ID" value="PSU_v2.g3698.t1"/>
    <property type="gene ID" value="PSU_v2.g3698"/>
</dbReference>
<dbReference type="Pfam" id="PF00017">
    <property type="entry name" value="SH2"/>
    <property type="match status" value="2"/>
</dbReference>
<proteinExistence type="predicted"/>
<feature type="domain" description="SH2" evidence="7">
    <location>
        <begin position="21"/>
        <end position="116"/>
    </location>
</feature>
<dbReference type="PROSITE" id="PS00383">
    <property type="entry name" value="TYR_PHOSPHATASE_1"/>
    <property type="match status" value="1"/>
</dbReference>
<feature type="region of interest" description="Disordered" evidence="6">
    <location>
        <begin position="544"/>
        <end position="666"/>
    </location>
</feature>
<reference evidence="11" key="1">
    <citation type="submission" date="2022-11" db="UniProtKB">
        <authorList>
            <consortium name="WormBaseParasite"/>
        </authorList>
    </citation>
    <scope>IDENTIFICATION</scope>
</reference>
<dbReference type="InterPro" id="IPR000980">
    <property type="entry name" value="SH2"/>
</dbReference>
<dbReference type="PROSITE" id="PS50055">
    <property type="entry name" value="TYR_PHOSPHATASE_PTP"/>
    <property type="match status" value="1"/>
</dbReference>
<keyword evidence="3" id="KW-0904">Protein phosphatase</keyword>
<keyword evidence="2" id="KW-0378">Hydrolase</keyword>
<dbReference type="GO" id="GO:0001784">
    <property type="term" value="F:phosphotyrosine residue binding"/>
    <property type="evidence" value="ECO:0007669"/>
    <property type="project" value="TreeGrafter"/>
</dbReference>
<dbReference type="Gene3D" id="3.90.190.10">
    <property type="entry name" value="Protein tyrosine phosphatase superfamily"/>
    <property type="match status" value="1"/>
</dbReference>
<evidence type="ECO:0000256" key="4">
    <source>
        <dbReference type="ARBA" id="ARBA00022999"/>
    </source>
</evidence>
<dbReference type="InterPro" id="IPR036860">
    <property type="entry name" value="SH2_dom_sf"/>
</dbReference>
<dbReference type="GO" id="GO:0005737">
    <property type="term" value="C:cytoplasm"/>
    <property type="evidence" value="ECO:0007669"/>
    <property type="project" value="TreeGrafter"/>
</dbReference>
<feature type="domain" description="Tyrosine specific protein phosphatases" evidence="9">
    <location>
        <begin position="446"/>
        <end position="524"/>
    </location>
</feature>
<evidence type="ECO:0000256" key="1">
    <source>
        <dbReference type="ARBA" id="ARBA00013064"/>
    </source>
</evidence>
<sequence length="666" mass="76405">MTVNNNPTIQPISPGFEKPCHFFYNVSGERAQELLLEHGKLGDFIVRPSESNKNDHTLSVHRGDRVTHVKIPMKDGKFLLPNGETFPTLRSLVEYICHENVFAERDGTVIEMRAPLIIKLTDRSALIGCDRFFHPMTSGKEVETLLSKEPNGTFLLRESGSTAGEFVIGVKCNDDVLHIKIYYIDGRYKVTMVGEAFRTINELMDNYTRTIMYQANGDPVPLTYPLQCTRVLPCMIEERLDFLKKSSTKNPNKDNAAEEFDMLQTDPESRMFVSCKEGRKPENVSKNRYKNIVPFDHTRVKLRTENETTRQSDYINANYIEILQDEKYLEFEELPKRYISTQGCLDNTVGAFWRMVWQENSQTIVMITKEVEKGKIKCVKYYPELDEEILTGFLNEIKVKTIKYQEDEEKFIRREFEITKDEEVRKVFHYQFLFWDDYECPADSVQTYMDEVNKCAEDNQIEDCGPMIVHCSAGVGRTGTYICIDILITLIKMRGLNWPIDVTKTVRMLREQRAFMVQTETQYRFIYETIGAFVKYTQMSPRARNGYQQHHHLQQQSGGPPLTPQFSQLKINEDNHPPPQQQQALTPSPSSLSASTSPFSNGPALSSSTSSFGSTTTGEFTTKTLTEKLILSPPPLPKKKHHRFPPIPSTGSNDSSEDYVNSSQNC</sequence>
<organism evidence="10 11">
    <name type="scientific">Panagrolaimus superbus</name>
    <dbReference type="NCBI Taxonomy" id="310955"/>
    <lineage>
        <taxon>Eukaryota</taxon>
        <taxon>Metazoa</taxon>
        <taxon>Ecdysozoa</taxon>
        <taxon>Nematoda</taxon>
        <taxon>Chromadorea</taxon>
        <taxon>Rhabditida</taxon>
        <taxon>Tylenchina</taxon>
        <taxon>Panagrolaimomorpha</taxon>
        <taxon>Panagrolaimoidea</taxon>
        <taxon>Panagrolaimidae</taxon>
        <taxon>Panagrolaimus</taxon>
    </lineage>
</organism>
<dbReference type="GO" id="GO:0035556">
    <property type="term" value="P:intracellular signal transduction"/>
    <property type="evidence" value="ECO:0007669"/>
    <property type="project" value="TreeGrafter"/>
</dbReference>
<name>A0A914YUN9_9BILA</name>
<dbReference type="PANTHER" id="PTHR46257">
    <property type="entry name" value="TYROSINE-PROTEIN PHOSPHATASE CORKSCREW"/>
    <property type="match status" value="1"/>
</dbReference>
<dbReference type="InterPro" id="IPR000387">
    <property type="entry name" value="Tyr_Pase_dom"/>
</dbReference>
<dbReference type="InterPro" id="IPR016130">
    <property type="entry name" value="Tyr_Pase_AS"/>
</dbReference>
<dbReference type="AlphaFoldDB" id="A0A914YUN9"/>
<dbReference type="PRINTS" id="PR00700">
    <property type="entry name" value="PRTYPHPHTASE"/>
</dbReference>
<feature type="compositionally biased region" description="Low complexity" evidence="6">
    <location>
        <begin position="605"/>
        <end position="631"/>
    </location>
</feature>
<keyword evidence="10" id="KW-1185">Reference proteome</keyword>
<evidence type="ECO:0000256" key="2">
    <source>
        <dbReference type="ARBA" id="ARBA00022801"/>
    </source>
</evidence>
<dbReference type="SUPFAM" id="SSF52799">
    <property type="entry name" value="(Phosphotyrosine protein) phosphatases II"/>
    <property type="match status" value="1"/>
</dbReference>
<evidence type="ECO:0000313" key="10">
    <source>
        <dbReference type="Proteomes" id="UP000887577"/>
    </source>
</evidence>
<dbReference type="SMART" id="SM00194">
    <property type="entry name" value="PTPc"/>
    <property type="match status" value="1"/>
</dbReference>
<feature type="domain" description="Tyrosine-protein phosphatase" evidence="8">
    <location>
        <begin position="256"/>
        <end position="533"/>
    </location>
</feature>
<evidence type="ECO:0000259" key="8">
    <source>
        <dbReference type="PROSITE" id="PS50055"/>
    </source>
</evidence>
<dbReference type="SMART" id="SM00404">
    <property type="entry name" value="PTPc_motif"/>
    <property type="match status" value="1"/>
</dbReference>
<evidence type="ECO:0000313" key="11">
    <source>
        <dbReference type="WBParaSite" id="PSU_v2.g3698.t1"/>
    </source>
</evidence>
<evidence type="ECO:0000256" key="5">
    <source>
        <dbReference type="PROSITE-ProRule" id="PRU00191"/>
    </source>
</evidence>
<evidence type="ECO:0000259" key="7">
    <source>
        <dbReference type="PROSITE" id="PS50001"/>
    </source>
</evidence>
<dbReference type="InterPro" id="IPR052123">
    <property type="entry name" value="Non-rcpt_Tyr_Phosphatase"/>
</dbReference>
<dbReference type="InterPro" id="IPR029021">
    <property type="entry name" value="Prot-tyrosine_phosphatase-like"/>
</dbReference>
<evidence type="ECO:0000259" key="9">
    <source>
        <dbReference type="PROSITE" id="PS50056"/>
    </source>
</evidence>
<dbReference type="Gene3D" id="3.30.505.10">
    <property type="entry name" value="SH2 domain"/>
    <property type="match status" value="2"/>
</dbReference>
<keyword evidence="4 5" id="KW-0727">SH2 domain</keyword>
<dbReference type="InterPro" id="IPR000242">
    <property type="entry name" value="PTP_cat"/>
</dbReference>
<dbReference type="GO" id="GO:0000278">
    <property type="term" value="P:mitotic cell cycle"/>
    <property type="evidence" value="ECO:0007669"/>
    <property type="project" value="TreeGrafter"/>
</dbReference>
<dbReference type="GO" id="GO:0004726">
    <property type="term" value="F:non-membrane spanning protein tyrosine phosphatase activity"/>
    <property type="evidence" value="ECO:0007669"/>
    <property type="project" value="TreeGrafter"/>
</dbReference>
<feature type="domain" description="SH2" evidence="7">
    <location>
        <begin position="132"/>
        <end position="226"/>
    </location>
</feature>
<dbReference type="Proteomes" id="UP000887577">
    <property type="component" value="Unplaced"/>
</dbReference>
<dbReference type="SUPFAM" id="SSF55550">
    <property type="entry name" value="SH2 domain"/>
    <property type="match status" value="2"/>
</dbReference>